<dbReference type="eggNOG" id="KOG1746">
    <property type="taxonomic scope" value="Eukaryota"/>
</dbReference>
<dbReference type="GO" id="GO:0008250">
    <property type="term" value="C:oligosaccharyltransferase complex"/>
    <property type="evidence" value="ECO:0007669"/>
    <property type="project" value="InterPro"/>
</dbReference>
<comment type="function">
    <text evidence="8">Subunit of the oligosaccharyl transferase (OST) complex that catalyzes the initial transfer of a defined glycan (Glc(3)Man(9)GlcNAc(2) in eukaryotes) from the lipid carrier dolichol-pyrophosphate to an asparagine residue within an Asn-X-Ser/Thr consensus motif in nascent polypeptide chains, the first step in protein N-glycosylation. N-glycosylation occurs cotranslationally and the complex associates with the Sec61 complex at the channel-forming translocon complex that mediates protein translocation across the endoplasmic reticulum (ER). All subunits are required for a maximal enzyme activity.</text>
</comment>
<dbReference type="Pfam" id="PF02109">
    <property type="entry name" value="DAD"/>
    <property type="match status" value="1"/>
</dbReference>
<keyword evidence="4 8" id="KW-0812">Transmembrane</keyword>
<dbReference type="PANTHER" id="PTHR10705">
    <property type="entry name" value="DOLICHYL-DIPHOSPHOOLIGOSACCHARIDE--PROTEIN GLYCOSYLTRANSFERASE SUBUNIT DAD1"/>
    <property type="match status" value="1"/>
</dbReference>
<dbReference type="GO" id="GO:0016757">
    <property type="term" value="F:glycosyltransferase activity"/>
    <property type="evidence" value="ECO:0007669"/>
    <property type="project" value="UniProtKB-KW"/>
</dbReference>
<dbReference type="RefSeq" id="XP_002139231.1">
    <property type="nucleotide sequence ID" value="XM_002139195.1"/>
</dbReference>
<organism evidence="9 10">
    <name type="scientific">Cryptosporidium muris (strain RN66)</name>
    <dbReference type="NCBI Taxonomy" id="441375"/>
    <lineage>
        <taxon>Eukaryota</taxon>
        <taxon>Sar</taxon>
        <taxon>Alveolata</taxon>
        <taxon>Apicomplexa</taxon>
        <taxon>Conoidasida</taxon>
        <taxon>Coccidia</taxon>
        <taxon>Eucoccidiorida</taxon>
        <taxon>Eimeriorina</taxon>
        <taxon>Cryptosporidiidae</taxon>
        <taxon>Cryptosporidium</taxon>
    </lineage>
</organism>
<keyword evidence="9" id="KW-0328">Glycosyltransferase</keyword>
<dbReference type="OrthoDB" id="445566at2759"/>
<evidence type="ECO:0000256" key="7">
    <source>
        <dbReference type="ARBA" id="ARBA00023136"/>
    </source>
</evidence>
<evidence type="ECO:0000256" key="4">
    <source>
        <dbReference type="ARBA" id="ARBA00022692"/>
    </source>
</evidence>
<evidence type="ECO:0000256" key="6">
    <source>
        <dbReference type="ARBA" id="ARBA00022989"/>
    </source>
</evidence>
<feature type="transmembrane region" description="Helical" evidence="8">
    <location>
        <begin position="48"/>
        <end position="70"/>
    </location>
</feature>
<evidence type="ECO:0000313" key="9">
    <source>
        <dbReference type="EMBL" id="EEA04882.1"/>
    </source>
</evidence>
<keyword evidence="6 8" id="KW-1133">Transmembrane helix</keyword>
<comment type="subcellular location">
    <subcellularLocation>
        <location evidence="1 8">Endoplasmic reticulum membrane</location>
        <topology evidence="1 8">Multi-pass membrane protein</topology>
    </subcellularLocation>
</comment>
<keyword evidence="9" id="KW-0808">Transferase</keyword>
<dbReference type="OMA" id="YCCSVGT"/>
<evidence type="ECO:0000256" key="1">
    <source>
        <dbReference type="ARBA" id="ARBA00004477"/>
    </source>
</evidence>
<protein>
    <recommendedName>
        <fullName evidence="8">Dolichyl-diphosphooligosaccharide--protein glycosyltransferase subunit OST2</fullName>
        <shortName evidence="8">Oligosaccharyl transferase subunit OST2</shortName>
    </recommendedName>
</protein>
<gene>
    <name evidence="9" type="ORF">CMU_039510</name>
</gene>
<comment type="subunit">
    <text evidence="8">Component of the oligosaccharyltransferase (OST) complex.</text>
</comment>
<keyword evidence="5 8" id="KW-0256">Endoplasmic reticulum</keyword>
<comment type="pathway">
    <text evidence="2 8">Protein modification; protein glycosylation.</text>
</comment>
<name>B6A9J1_CRYMR</name>
<dbReference type="Proteomes" id="UP000001460">
    <property type="component" value="Unassembled WGS sequence"/>
</dbReference>
<keyword evidence="10" id="KW-1185">Reference proteome</keyword>
<accession>B6A9J1</accession>
<evidence type="ECO:0000256" key="3">
    <source>
        <dbReference type="ARBA" id="ARBA00009386"/>
    </source>
</evidence>
<dbReference type="GeneID" id="6994379"/>
<evidence type="ECO:0000256" key="5">
    <source>
        <dbReference type="ARBA" id="ARBA00022824"/>
    </source>
</evidence>
<reference evidence="9" key="1">
    <citation type="submission" date="2008-06" db="EMBL/GenBank/DDBJ databases">
        <authorList>
            <person name="Lorenzi H."/>
            <person name="Inman J."/>
            <person name="Miller J."/>
            <person name="Schobel S."/>
            <person name="Amedeo P."/>
            <person name="Caler E.V."/>
            <person name="da Silva J."/>
        </authorList>
    </citation>
    <scope>NUCLEOTIDE SEQUENCE [LARGE SCALE GENOMIC DNA]</scope>
    <source>
        <strain evidence="9">RN66</strain>
    </source>
</reference>
<comment type="similarity">
    <text evidence="3 8">Belongs to the DAD/OST2 family.</text>
</comment>
<proteinExistence type="inferred from homology"/>
<dbReference type="InterPro" id="IPR003038">
    <property type="entry name" value="DAD/Ost2"/>
</dbReference>
<dbReference type="EMBL" id="DS989726">
    <property type="protein sequence ID" value="EEA04882.1"/>
    <property type="molecule type" value="Genomic_DNA"/>
</dbReference>
<evidence type="ECO:0000313" key="10">
    <source>
        <dbReference type="Proteomes" id="UP000001460"/>
    </source>
</evidence>
<sequence>MNKTQKKNSSELINKHNKSSSKLTEVFTEIMTSYLKVVPKHIQIIDCFISYLAIITITQLIYCILIGMAYPLNSFIAGIFTSGGTALLVSALRIQLIAPELFDNISPKTAIFDFLICSFVFFIGCASLLV</sequence>
<keyword evidence="7 8" id="KW-0472">Membrane</keyword>
<dbReference type="STRING" id="441375.B6A9J1"/>
<feature type="transmembrane region" description="Helical" evidence="8">
    <location>
        <begin position="110"/>
        <end position="129"/>
    </location>
</feature>
<dbReference type="GO" id="GO:0006487">
    <property type="term" value="P:protein N-linked glycosylation"/>
    <property type="evidence" value="ECO:0007669"/>
    <property type="project" value="TreeGrafter"/>
</dbReference>
<dbReference type="UniPathway" id="UPA00378"/>
<dbReference type="VEuPathDB" id="CryptoDB:CMU_039510"/>
<feature type="transmembrane region" description="Helical" evidence="8">
    <location>
        <begin position="76"/>
        <end position="98"/>
    </location>
</feature>
<dbReference type="AlphaFoldDB" id="B6A9J1"/>
<dbReference type="PANTHER" id="PTHR10705:SF0">
    <property type="entry name" value="DOLICHYL-DIPHOSPHOOLIGOSACCHARIDE--PROTEIN GLYCOSYLTRANSFERASE SUBUNIT DAD1"/>
    <property type="match status" value="1"/>
</dbReference>
<evidence type="ECO:0000256" key="8">
    <source>
        <dbReference type="RuleBase" id="RU361136"/>
    </source>
</evidence>
<evidence type="ECO:0000256" key="2">
    <source>
        <dbReference type="ARBA" id="ARBA00004922"/>
    </source>
</evidence>